<dbReference type="Proteomes" id="UP000198221">
    <property type="component" value="Chromosome I"/>
</dbReference>
<protein>
    <submittedName>
        <fullName evidence="2">Uncharacterized protein</fullName>
    </submittedName>
</protein>
<dbReference type="RefSeq" id="WP_089015403.1">
    <property type="nucleotide sequence ID" value="NZ_LT607754.1"/>
</dbReference>
<name>A0A1C5K3N8_9ACTN</name>
<dbReference type="OrthoDB" id="3638127at2"/>
<feature type="region of interest" description="Disordered" evidence="1">
    <location>
        <begin position="31"/>
        <end position="61"/>
    </location>
</feature>
<evidence type="ECO:0000256" key="1">
    <source>
        <dbReference type="SAM" id="MobiDB-lite"/>
    </source>
</evidence>
<sequence>MSEDRGRTARSTDEEFARLRHVRFGELPARVTPAEDLVETVDTDPAHEEPPQPPVRREWGA</sequence>
<evidence type="ECO:0000313" key="3">
    <source>
        <dbReference type="Proteomes" id="UP000198221"/>
    </source>
</evidence>
<organism evidence="2 3">
    <name type="scientific">Micromonospora inositola</name>
    <dbReference type="NCBI Taxonomy" id="47865"/>
    <lineage>
        <taxon>Bacteria</taxon>
        <taxon>Bacillati</taxon>
        <taxon>Actinomycetota</taxon>
        <taxon>Actinomycetes</taxon>
        <taxon>Micromonosporales</taxon>
        <taxon>Micromonosporaceae</taxon>
        <taxon>Micromonospora</taxon>
    </lineage>
</organism>
<proteinExistence type="predicted"/>
<dbReference type="EMBL" id="LT607754">
    <property type="protein sequence ID" value="SCG77191.1"/>
    <property type="molecule type" value="Genomic_DNA"/>
</dbReference>
<gene>
    <name evidence="2" type="ORF">GA0070613_6173</name>
</gene>
<reference evidence="3" key="1">
    <citation type="submission" date="2016-06" db="EMBL/GenBank/DDBJ databases">
        <authorList>
            <person name="Varghese N."/>
            <person name="Submissions Spin"/>
        </authorList>
    </citation>
    <scope>NUCLEOTIDE SEQUENCE [LARGE SCALE GENOMIC DNA]</scope>
    <source>
        <strain evidence="3">DSM 43819</strain>
    </source>
</reference>
<dbReference type="AlphaFoldDB" id="A0A1C5K3N8"/>
<feature type="compositionally biased region" description="Basic and acidic residues" evidence="1">
    <location>
        <begin position="44"/>
        <end position="61"/>
    </location>
</feature>
<keyword evidence="3" id="KW-1185">Reference proteome</keyword>
<accession>A0A1C5K3N8</accession>
<evidence type="ECO:0000313" key="2">
    <source>
        <dbReference type="EMBL" id="SCG77191.1"/>
    </source>
</evidence>